<accession>A0A084Y0W0</accession>
<evidence type="ECO:0000313" key="2">
    <source>
        <dbReference type="EMBL" id="KFB68354.1"/>
    </source>
</evidence>
<dbReference type="Proteomes" id="UP000019812">
    <property type="component" value="Unassembled WGS sequence"/>
</dbReference>
<organism evidence="2 3">
    <name type="scientific">Candidatus Accumulibacter vicinus</name>
    <dbReference type="NCBI Taxonomy" id="2954382"/>
    <lineage>
        <taxon>Bacteria</taxon>
        <taxon>Pseudomonadati</taxon>
        <taxon>Pseudomonadota</taxon>
        <taxon>Betaproteobacteria</taxon>
        <taxon>Candidatus Accumulibacter</taxon>
    </lineage>
</organism>
<reference evidence="2 3" key="1">
    <citation type="submission" date="2014-07" db="EMBL/GenBank/DDBJ databases">
        <title>Expanding our view of genomic diversity in Candidatus Accumulibacter clades.</title>
        <authorList>
            <person name="Skennerton C.T."/>
            <person name="Barr J.J."/>
            <person name="Slater F.R."/>
            <person name="Bond P.L."/>
            <person name="Tyson G.W."/>
        </authorList>
    </citation>
    <scope>NUCLEOTIDE SEQUENCE [LARGE SCALE GENOMIC DNA]</scope>
    <source>
        <strain evidence="3">SK-01</strain>
    </source>
</reference>
<proteinExistence type="predicted"/>
<dbReference type="InterPro" id="IPR044922">
    <property type="entry name" value="DUF2063_N_sf"/>
</dbReference>
<name>A0A084Y0W0_9PROT</name>
<dbReference type="Gene3D" id="1.10.150.690">
    <property type="entry name" value="DUF2063"/>
    <property type="match status" value="1"/>
</dbReference>
<dbReference type="EMBL" id="JDSS02000021">
    <property type="protein sequence ID" value="KFB68354.1"/>
    <property type="molecule type" value="Genomic_DNA"/>
</dbReference>
<comment type="caution">
    <text evidence="2">The sequence shown here is derived from an EMBL/GenBank/DDBJ whole genome shotgun (WGS) entry which is preliminary data.</text>
</comment>
<evidence type="ECO:0000259" key="1">
    <source>
        <dbReference type="Pfam" id="PF09836"/>
    </source>
</evidence>
<evidence type="ECO:0000313" key="3">
    <source>
        <dbReference type="Proteomes" id="UP000019812"/>
    </source>
</evidence>
<dbReference type="AlphaFoldDB" id="A0A084Y0W0"/>
<gene>
    <name evidence="2" type="ORF">CAPSK01_002208</name>
</gene>
<sequence length="255" mass="27822">MSTLADLQQRFQQSILRDHSTPGLFAAEGALLAGGGMGVYLQAYRARLTAALGDNFLVLQRALGDDAFAVLAHAYIDAHPSHFRSIRWFGHRLVEFLAAAPERLPHPAVLDLARMDWAMRTAFDAADAAALTADDLAALQLEDWPQRRFTPLPSLQMIDLAWCVEPIWKALDADAATTSEEPKPLAHVLLIWRPTLDCCWRSSDTCEAAALRALTQGASFADCCTVIAESGVPEPAQTAAAFLQRWIAEGLLGKE</sequence>
<dbReference type="Pfam" id="PF09836">
    <property type="entry name" value="DUF2063"/>
    <property type="match status" value="1"/>
</dbReference>
<dbReference type="InterPro" id="IPR018640">
    <property type="entry name" value="DUF2063"/>
</dbReference>
<dbReference type="STRING" id="1457154.CAPSK01_002208"/>
<feature type="domain" description="Putative DNA-binding" evidence="1">
    <location>
        <begin position="7"/>
        <end position="97"/>
    </location>
</feature>
<dbReference type="RefSeq" id="WP_034925841.1">
    <property type="nucleotide sequence ID" value="NZ_JDSS02000021.1"/>
</dbReference>
<protein>
    <recommendedName>
        <fullName evidence="1">Putative DNA-binding domain-containing protein</fullName>
    </recommendedName>
</protein>